<accession>H6SKA3</accession>
<dbReference type="Proteomes" id="UP000033220">
    <property type="component" value="Chromosome DSM 122"/>
</dbReference>
<dbReference type="EMBL" id="HE663493">
    <property type="protein sequence ID" value="CCG08418.1"/>
    <property type="molecule type" value="Genomic_DNA"/>
</dbReference>
<keyword evidence="2" id="KW-1185">Reference proteome</keyword>
<dbReference type="PATRIC" id="fig|1150469.3.peg.2020"/>
<organism evidence="1 2">
    <name type="scientific">Pararhodospirillum photometricum DSM 122</name>
    <dbReference type="NCBI Taxonomy" id="1150469"/>
    <lineage>
        <taxon>Bacteria</taxon>
        <taxon>Pseudomonadati</taxon>
        <taxon>Pseudomonadota</taxon>
        <taxon>Alphaproteobacteria</taxon>
        <taxon>Rhodospirillales</taxon>
        <taxon>Rhodospirillaceae</taxon>
        <taxon>Pararhodospirillum</taxon>
    </lineage>
</organism>
<reference evidence="1 2" key="1">
    <citation type="submission" date="2012-02" db="EMBL/GenBank/DDBJ databases">
        <title>Shotgun genome sequence of Phaeospirillum photometricum DSM 122.</title>
        <authorList>
            <person name="Duquesne K."/>
            <person name="Sturgis J."/>
        </authorList>
    </citation>
    <scope>NUCLEOTIDE SEQUENCE [LARGE SCALE GENOMIC DNA]</scope>
    <source>
        <strain evidence="2">DSM122</strain>
    </source>
</reference>
<name>H6SKA3_PARPM</name>
<protein>
    <submittedName>
        <fullName evidence="1">Uncharacterized protein</fullName>
    </submittedName>
</protein>
<sequence length="520" mass="54788">MPGGCEVITRLLDLDAYHLPTGRLHRWRLCTPPTYQLRGGPWPGLCYLPLVVQPPEVTVSVASPSAPARLSVGGVVLANHLWGGPRQWWVEDVATGALVEVALPGRPLTPLLTEYAVAGRRVVERLIEVGGAYSSAQSVFSGVVAADPKQSKIYQIDIEVMGQEELCNIALQSDLDVYKNEDIFGEHEDVRESLKGKSREVALGECVVEPTYRGTRDGRHVYSVNGVRRVHAVEWVSNRGSRYTRVAADPGIGEWTADLASSLLTLGGAKPESLRAKVVGDAPGGEYLATLGQVAGLVLGRAGLPGLPCDLHQVVGLAYAPGDAPTVATVLDSLAASVARGGWYVTHAGSVWLGRLPGFGPAVATYRAGVNCSPAVPSLSAGGNAPARAVALQWGAVPEVDDLADAATAQDQALLATTWRTVRRAAVDVAAAYPLAREVTVETALQRATDAEAEATALLTDRSVVRRTCSLDVYDGAPGLDVGAVIHVTGGALVPGRTCVVLGRESRGRLRRTSLIVSPL</sequence>
<gene>
    <name evidence="1" type="ORF">RSPPHO_01792</name>
</gene>
<dbReference type="AlphaFoldDB" id="H6SKA3"/>
<proteinExistence type="predicted"/>
<evidence type="ECO:0000313" key="1">
    <source>
        <dbReference type="EMBL" id="CCG08418.1"/>
    </source>
</evidence>
<dbReference type="STRING" id="1150469.RSPPHO_01792"/>
<dbReference type="HOGENOM" id="CLU_514515_0_0_5"/>
<evidence type="ECO:0000313" key="2">
    <source>
        <dbReference type="Proteomes" id="UP000033220"/>
    </source>
</evidence>
<dbReference type="KEGG" id="rpm:RSPPHO_01792"/>